<comment type="caution">
    <text evidence="1">The sequence shown here is derived from an EMBL/GenBank/DDBJ whole genome shotgun (WGS) entry which is preliminary data.</text>
</comment>
<dbReference type="EMBL" id="CAUYUJ010005546">
    <property type="protein sequence ID" value="CAK0814052.1"/>
    <property type="molecule type" value="Genomic_DNA"/>
</dbReference>
<dbReference type="Proteomes" id="UP001189429">
    <property type="component" value="Unassembled WGS sequence"/>
</dbReference>
<reference evidence="1" key="1">
    <citation type="submission" date="2023-10" db="EMBL/GenBank/DDBJ databases">
        <authorList>
            <person name="Chen Y."/>
            <person name="Shah S."/>
            <person name="Dougan E. K."/>
            <person name="Thang M."/>
            <person name="Chan C."/>
        </authorList>
    </citation>
    <scope>NUCLEOTIDE SEQUENCE [LARGE SCALE GENOMIC DNA]</scope>
</reference>
<accession>A0ABN9R6S0</accession>
<sequence length="100" mass="10773">MTSQETKPKYYPTPMACEEMKRIPLGDMLRAVFVSGGIKEMISVDILGPLKSSCCGIDGPKVSFEATDFDVYKPDGTTAKLLSFASPGRPLVLCMGAMCT</sequence>
<protein>
    <recommendedName>
        <fullName evidence="3">Phospholipid scramblase</fullName>
    </recommendedName>
</protein>
<proteinExistence type="predicted"/>
<gene>
    <name evidence="1" type="ORF">PCOR1329_LOCUS17751</name>
</gene>
<keyword evidence="2" id="KW-1185">Reference proteome</keyword>
<organism evidence="1 2">
    <name type="scientific">Prorocentrum cordatum</name>
    <dbReference type="NCBI Taxonomy" id="2364126"/>
    <lineage>
        <taxon>Eukaryota</taxon>
        <taxon>Sar</taxon>
        <taxon>Alveolata</taxon>
        <taxon>Dinophyceae</taxon>
        <taxon>Prorocentrales</taxon>
        <taxon>Prorocentraceae</taxon>
        <taxon>Prorocentrum</taxon>
    </lineage>
</organism>
<evidence type="ECO:0008006" key="3">
    <source>
        <dbReference type="Google" id="ProtNLM"/>
    </source>
</evidence>
<evidence type="ECO:0000313" key="2">
    <source>
        <dbReference type="Proteomes" id="UP001189429"/>
    </source>
</evidence>
<evidence type="ECO:0000313" key="1">
    <source>
        <dbReference type="EMBL" id="CAK0814052.1"/>
    </source>
</evidence>
<name>A0ABN9R6S0_9DINO</name>